<dbReference type="NCBIfam" id="TIGR00034">
    <property type="entry name" value="aroFGH"/>
    <property type="match status" value="1"/>
</dbReference>
<keyword evidence="6 8" id="KW-0057">Aromatic amino acid biosynthesis</keyword>
<dbReference type="SUPFAM" id="SSF51569">
    <property type="entry name" value="Aldolase"/>
    <property type="match status" value="1"/>
</dbReference>
<evidence type="ECO:0000259" key="9">
    <source>
        <dbReference type="Pfam" id="PF00793"/>
    </source>
</evidence>
<organism evidence="10 11">
    <name type="scientific">Salinisphaera hydrothermalis (strain C41B8)</name>
    <dbReference type="NCBI Taxonomy" id="1304275"/>
    <lineage>
        <taxon>Bacteria</taxon>
        <taxon>Pseudomonadati</taxon>
        <taxon>Pseudomonadota</taxon>
        <taxon>Gammaproteobacteria</taxon>
        <taxon>Salinisphaerales</taxon>
        <taxon>Salinisphaeraceae</taxon>
        <taxon>Salinisphaera</taxon>
    </lineage>
</organism>
<keyword evidence="4 8" id="KW-0028">Amino-acid biosynthesis</keyword>
<dbReference type="InterPro" id="IPR013785">
    <property type="entry name" value="Aldolase_TIM"/>
</dbReference>
<dbReference type="UniPathway" id="UPA00053">
    <property type="reaction ID" value="UER00084"/>
</dbReference>
<gene>
    <name evidence="10" type="ORF">C41B8_11223</name>
</gene>
<accession>A0A084IKC2</accession>
<dbReference type="Gene3D" id="3.20.20.70">
    <property type="entry name" value="Aldolase class I"/>
    <property type="match status" value="1"/>
</dbReference>
<evidence type="ECO:0000313" key="11">
    <source>
        <dbReference type="Proteomes" id="UP000028302"/>
    </source>
</evidence>
<dbReference type="PATRIC" id="fig|1304275.5.peg.2290"/>
<dbReference type="PANTHER" id="PTHR21225">
    <property type="entry name" value="PHOSPHO-2-DEHYDRO-3-DEOXYHEPTONATE ALDOLASE DAHP SYNTHETASE"/>
    <property type="match status" value="1"/>
</dbReference>
<feature type="domain" description="DAHP synthetase I/KDSA" evidence="9">
    <location>
        <begin position="53"/>
        <end position="342"/>
    </location>
</feature>
<evidence type="ECO:0000256" key="5">
    <source>
        <dbReference type="ARBA" id="ARBA00022679"/>
    </source>
</evidence>
<dbReference type="GO" id="GO:0009423">
    <property type="term" value="P:chorismate biosynthetic process"/>
    <property type="evidence" value="ECO:0007669"/>
    <property type="project" value="UniProtKB-UniPathway"/>
</dbReference>
<dbReference type="Proteomes" id="UP000028302">
    <property type="component" value="Unassembled WGS sequence"/>
</dbReference>
<dbReference type="eggNOG" id="COG0722">
    <property type="taxonomic scope" value="Bacteria"/>
</dbReference>
<protein>
    <recommendedName>
        <fullName evidence="8">Phospho-2-dehydro-3-deoxyheptonate aldolase</fullName>
        <ecNumber evidence="8">2.5.1.54</ecNumber>
    </recommendedName>
</protein>
<dbReference type="NCBIfam" id="NF009395">
    <property type="entry name" value="PRK12755.1"/>
    <property type="match status" value="1"/>
</dbReference>
<dbReference type="AlphaFoldDB" id="A0A084IKC2"/>
<comment type="caution">
    <text evidence="10">The sequence shown here is derived from an EMBL/GenBank/DDBJ whole genome shotgun (WGS) entry which is preliminary data.</text>
</comment>
<dbReference type="GO" id="GO:0003849">
    <property type="term" value="F:3-deoxy-7-phosphoheptulonate synthase activity"/>
    <property type="evidence" value="ECO:0007669"/>
    <property type="project" value="UniProtKB-EC"/>
</dbReference>
<evidence type="ECO:0000256" key="2">
    <source>
        <dbReference type="ARBA" id="ARBA00004688"/>
    </source>
</evidence>
<keyword evidence="5 8" id="KW-0808">Transferase</keyword>
<dbReference type="InterPro" id="IPR006218">
    <property type="entry name" value="DAHP1/KDSA"/>
</dbReference>
<name>A0A084IKC2_SALHC</name>
<dbReference type="PIRSF" id="PIRSF001361">
    <property type="entry name" value="DAHP_synthase"/>
    <property type="match status" value="1"/>
</dbReference>
<evidence type="ECO:0000256" key="4">
    <source>
        <dbReference type="ARBA" id="ARBA00022605"/>
    </source>
</evidence>
<comment type="catalytic activity">
    <reaction evidence="7 8">
        <text>D-erythrose 4-phosphate + phosphoenolpyruvate + H2O = 7-phospho-2-dehydro-3-deoxy-D-arabino-heptonate + phosphate</text>
        <dbReference type="Rhea" id="RHEA:14717"/>
        <dbReference type="ChEBI" id="CHEBI:15377"/>
        <dbReference type="ChEBI" id="CHEBI:16897"/>
        <dbReference type="ChEBI" id="CHEBI:43474"/>
        <dbReference type="ChEBI" id="CHEBI:58394"/>
        <dbReference type="ChEBI" id="CHEBI:58702"/>
        <dbReference type="EC" id="2.5.1.54"/>
    </reaction>
</comment>
<dbReference type="EMBL" id="APNK01000016">
    <property type="protein sequence ID" value="KEZ77156.1"/>
    <property type="molecule type" value="Genomic_DNA"/>
</dbReference>
<dbReference type="GO" id="GO:0005737">
    <property type="term" value="C:cytoplasm"/>
    <property type="evidence" value="ECO:0007669"/>
    <property type="project" value="TreeGrafter"/>
</dbReference>
<dbReference type="STRING" id="1304275.C41B8_11223"/>
<comment type="function">
    <text evidence="1 8">Stereospecific condensation of phosphoenolpyruvate (PEP) and D-erythrose-4-phosphate (E4P) giving rise to 3-deoxy-D-arabino-heptulosonate-7-phosphate (DAHP).</text>
</comment>
<comment type="similarity">
    <text evidence="3 8">Belongs to the class-I DAHP synthase family.</text>
</comment>
<dbReference type="Pfam" id="PF00793">
    <property type="entry name" value="DAHP_synth_1"/>
    <property type="match status" value="1"/>
</dbReference>
<dbReference type="InterPro" id="IPR006219">
    <property type="entry name" value="DAHP_synth_1"/>
</dbReference>
<dbReference type="RefSeq" id="WP_037338032.1">
    <property type="nucleotide sequence ID" value="NZ_APNK01000016.1"/>
</dbReference>
<evidence type="ECO:0000256" key="3">
    <source>
        <dbReference type="ARBA" id="ARBA00007985"/>
    </source>
</evidence>
<evidence type="ECO:0000256" key="8">
    <source>
        <dbReference type="PIRNR" id="PIRNR001361"/>
    </source>
</evidence>
<evidence type="ECO:0000313" key="10">
    <source>
        <dbReference type="EMBL" id="KEZ77156.1"/>
    </source>
</evidence>
<evidence type="ECO:0000256" key="1">
    <source>
        <dbReference type="ARBA" id="ARBA00003726"/>
    </source>
</evidence>
<keyword evidence="11" id="KW-1185">Reference proteome</keyword>
<proteinExistence type="inferred from homology"/>
<evidence type="ECO:0000256" key="7">
    <source>
        <dbReference type="ARBA" id="ARBA00047508"/>
    </source>
</evidence>
<dbReference type="EC" id="2.5.1.54" evidence="8"/>
<dbReference type="OrthoDB" id="9807331at2"/>
<dbReference type="GO" id="GO:0008652">
    <property type="term" value="P:amino acid biosynthetic process"/>
    <property type="evidence" value="ECO:0007669"/>
    <property type="project" value="UniProtKB-KW"/>
</dbReference>
<dbReference type="GO" id="GO:0009073">
    <property type="term" value="P:aromatic amino acid family biosynthetic process"/>
    <property type="evidence" value="ECO:0007669"/>
    <property type="project" value="UniProtKB-KW"/>
</dbReference>
<evidence type="ECO:0000256" key="6">
    <source>
        <dbReference type="ARBA" id="ARBA00023141"/>
    </source>
</evidence>
<dbReference type="PANTHER" id="PTHR21225:SF12">
    <property type="entry name" value="PHOSPHO-2-DEHYDRO-3-DEOXYHEPTONATE ALDOLASE, TYROSINE-INHIBITED"/>
    <property type="match status" value="1"/>
</dbReference>
<sequence length="351" mass="36903">MSRQNATVRNLDLESAPAATPTLVATPAELAEQLPVEPMLAARIAHQRELIREILAGRDDRLLIVAGPCSLHDRASALDYGARLAELAEECADDAVLVMRAYVEKPRTTVGWKGLLHDPHLDGRNDIGAGLATARGLLIELAELGLPIATELLTPLAADYLSDVLSWAAIGARTTESQTHRERASALDLPVGFKNGTDGSIGTAIDAISAASHPQHYLGTDRHGRPAAIATPGNPDAHLILRGGRSGANHDVESVARASQALAAVGCPERLIVDCSHANSGKVAARQAEVMTELGARRRAGETAIAGLMLESHIAHGKQSLGGELAYGVSVTDECLGWDATAEAIRAACRR</sequence>
<comment type="pathway">
    <text evidence="2 8">Metabolic intermediate biosynthesis; chorismate biosynthesis; chorismate from D-erythrose 4-phosphate and phosphoenolpyruvate: step 1/7.</text>
</comment>
<reference evidence="10 11" key="1">
    <citation type="submission" date="2013-03" db="EMBL/GenBank/DDBJ databases">
        <title>Salinisphaera hydrothermalis C41B8 Genome Sequencing.</title>
        <authorList>
            <person name="Li C."/>
            <person name="Lai Q."/>
            <person name="Shao Z."/>
        </authorList>
    </citation>
    <scope>NUCLEOTIDE SEQUENCE [LARGE SCALE GENOMIC DNA]</scope>
    <source>
        <strain evidence="10 11">C41B8</strain>
    </source>
</reference>